<dbReference type="Gene3D" id="2.30.40.10">
    <property type="entry name" value="Urease, subunit C, domain 1"/>
    <property type="match status" value="1"/>
</dbReference>
<dbReference type="GO" id="GO:0016810">
    <property type="term" value="F:hydrolase activity, acting on carbon-nitrogen (but not peptide) bonds"/>
    <property type="evidence" value="ECO:0007669"/>
    <property type="project" value="InterPro"/>
</dbReference>
<dbReference type="OrthoDB" id="9796020at2"/>
<comment type="caution">
    <text evidence="3">The sequence shown here is derived from an EMBL/GenBank/DDBJ whole genome shotgun (WGS) entry which is preliminary data.</text>
</comment>
<dbReference type="Pfam" id="PF01979">
    <property type="entry name" value="Amidohydro_1"/>
    <property type="match status" value="1"/>
</dbReference>
<evidence type="ECO:0000313" key="4">
    <source>
        <dbReference type="Proteomes" id="UP000321058"/>
    </source>
</evidence>
<keyword evidence="3" id="KW-0378">Hydrolase</keyword>
<evidence type="ECO:0000259" key="2">
    <source>
        <dbReference type="Pfam" id="PF01979"/>
    </source>
</evidence>
<dbReference type="SUPFAM" id="SSF51556">
    <property type="entry name" value="Metallo-dependent hydrolases"/>
    <property type="match status" value="1"/>
</dbReference>
<evidence type="ECO:0000256" key="1">
    <source>
        <dbReference type="ARBA" id="ARBA00006745"/>
    </source>
</evidence>
<proteinExistence type="inferred from homology"/>
<dbReference type="CDD" id="cd01298">
    <property type="entry name" value="ATZ_TRZ_like"/>
    <property type="match status" value="1"/>
</dbReference>
<organism evidence="3 4">
    <name type="scientific">Reyranella soli</name>
    <dbReference type="NCBI Taxonomy" id="1230389"/>
    <lineage>
        <taxon>Bacteria</taxon>
        <taxon>Pseudomonadati</taxon>
        <taxon>Pseudomonadota</taxon>
        <taxon>Alphaproteobacteria</taxon>
        <taxon>Hyphomicrobiales</taxon>
        <taxon>Reyranellaceae</taxon>
        <taxon>Reyranella</taxon>
    </lineage>
</organism>
<protein>
    <submittedName>
        <fullName evidence="3">N-ethylammeline chlorohydrolase</fullName>
    </submittedName>
</protein>
<dbReference type="InterPro" id="IPR011059">
    <property type="entry name" value="Metal-dep_hydrolase_composite"/>
</dbReference>
<dbReference type="InterPro" id="IPR032466">
    <property type="entry name" value="Metal_Hydrolase"/>
</dbReference>
<dbReference type="PANTHER" id="PTHR43794:SF5">
    <property type="entry name" value="CHLOROHYDROLASE FAMILY PROTEIN"/>
    <property type="match status" value="1"/>
</dbReference>
<name>A0A512NNX6_9HYPH</name>
<dbReference type="RefSeq" id="WP_147155987.1">
    <property type="nucleotide sequence ID" value="NZ_BKAJ01000174.1"/>
</dbReference>
<evidence type="ECO:0000313" key="3">
    <source>
        <dbReference type="EMBL" id="GEP60650.1"/>
    </source>
</evidence>
<dbReference type="SUPFAM" id="SSF51338">
    <property type="entry name" value="Composite domain of metallo-dependent hydrolases"/>
    <property type="match status" value="1"/>
</dbReference>
<keyword evidence="4" id="KW-1185">Reference proteome</keyword>
<sequence>MSTLIRQASIIAMDESHGSTPFTGDILIEADRIKAIGTDLGPVKADREIDGRDRLIMPGLVNGHLHSGEALFKGRYDNMPLELWMLYCYPILGATPPSDRLIYLRTMVVAMESLKNGVTTVVDDVYELGGQSMDQLGQVFQAYDDIGLRANVSGHIMDRPFLDTIPFAHEMIPADLKAKAGALGLPGRDDYLAFCKAAAGRFHNRSGRLRFMIAPSAPQRCTEPLMLAADELARSIGSPFHTHILETKTQAVTGPEFHGKTLIRYMHDLGLLHSGTTIAHSIWVTDEDIELMADAGCSIVHNVISNQKLGAGIAPMRKLLDAGVNVALGSDGICSNDTPRMFDVMHAAGLLHSVSSPDYDTWIAASEVLECATIKGAKSALLAHETGSLEAGKKADLVILDLNTAPFTPRNDLRNHLVYCENGSSIETVMVNGEVVVKDGKLLRVNEADLLGELREAWAAYLPVHAAIEQENAAFHPHFAAIHKRCTSMDVGINRYGSDMPAWKGHNRRAV</sequence>
<dbReference type="PANTHER" id="PTHR43794">
    <property type="entry name" value="AMINOHYDROLASE SSNA-RELATED"/>
    <property type="match status" value="1"/>
</dbReference>
<dbReference type="Gene3D" id="3.20.20.140">
    <property type="entry name" value="Metal-dependent hydrolases"/>
    <property type="match status" value="1"/>
</dbReference>
<reference evidence="3 4" key="1">
    <citation type="submission" date="2019-07" db="EMBL/GenBank/DDBJ databases">
        <title>Whole genome shotgun sequence of Reyranella soli NBRC 108950.</title>
        <authorList>
            <person name="Hosoyama A."/>
            <person name="Uohara A."/>
            <person name="Ohji S."/>
            <person name="Ichikawa N."/>
        </authorList>
    </citation>
    <scope>NUCLEOTIDE SEQUENCE [LARGE SCALE GENOMIC DNA]</scope>
    <source>
        <strain evidence="3 4">NBRC 108950</strain>
    </source>
</reference>
<dbReference type="InterPro" id="IPR006680">
    <property type="entry name" value="Amidohydro-rel"/>
</dbReference>
<comment type="similarity">
    <text evidence="1">Belongs to the metallo-dependent hydrolases superfamily. ATZ/TRZ family.</text>
</comment>
<dbReference type="InterPro" id="IPR050287">
    <property type="entry name" value="MTA/SAH_deaminase"/>
</dbReference>
<dbReference type="Proteomes" id="UP000321058">
    <property type="component" value="Unassembled WGS sequence"/>
</dbReference>
<dbReference type="AlphaFoldDB" id="A0A512NNX6"/>
<feature type="domain" description="Amidohydrolase-related" evidence="2">
    <location>
        <begin position="56"/>
        <end position="436"/>
    </location>
</feature>
<gene>
    <name evidence="3" type="ORF">RSO01_78160</name>
</gene>
<dbReference type="EMBL" id="BKAJ01000174">
    <property type="protein sequence ID" value="GEP60650.1"/>
    <property type="molecule type" value="Genomic_DNA"/>
</dbReference>
<accession>A0A512NNX6</accession>